<keyword evidence="3" id="KW-0496">Mitochondrion</keyword>
<organism evidence="3">
    <name type="scientific">Hylaeus dilatatus</name>
    <dbReference type="NCBI Taxonomy" id="1542591"/>
    <lineage>
        <taxon>Eukaryota</taxon>
        <taxon>Metazoa</taxon>
        <taxon>Ecdysozoa</taxon>
        <taxon>Arthropoda</taxon>
        <taxon>Hexapoda</taxon>
        <taxon>Insecta</taxon>
        <taxon>Pterygota</taxon>
        <taxon>Neoptera</taxon>
        <taxon>Endopterygota</taxon>
        <taxon>Hymenoptera</taxon>
        <taxon>Apocrita</taxon>
        <taxon>Aculeata</taxon>
        <taxon>Apoidea</taxon>
        <taxon>Anthophila</taxon>
        <taxon>Colletidae</taxon>
        <taxon>Hylaeinae</taxon>
        <taxon>Hylaeus</taxon>
        <taxon>Lambdopsis</taxon>
    </lineage>
</organism>
<dbReference type="AlphaFoldDB" id="A0A0S2LT63"/>
<keyword evidence="1" id="KW-0812">Transmembrane</keyword>
<protein>
    <submittedName>
        <fullName evidence="3">ATP synthase F0 subunit 8</fullName>
    </submittedName>
</protein>
<evidence type="ECO:0000313" key="3">
    <source>
        <dbReference type="EMBL" id="ALO64644.1"/>
    </source>
</evidence>
<keyword evidence="1" id="KW-1133">Transmembrane helix</keyword>
<feature type="transmembrane region" description="Helical" evidence="1">
    <location>
        <begin position="12"/>
        <end position="33"/>
    </location>
</feature>
<geneLocation type="mitochondrion" evidence="3"/>
<name>A0A0S2LT63_9HYME</name>
<dbReference type="EMBL" id="KT164646">
    <property type="protein sequence ID" value="ALO64644.1"/>
    <property type="molecule type" value="Genomic_DNA"/>
</dbReference>
<reference evidence="3" key="2">
    <citation type="submission" date="2015-06" db="EMBL/GenBank/DDBJ databases">
        <title>High-throughput detection of wild bee species with mitogenome skimming and resequencing (mt-S/R).</title>
        <authorList>
            <person name="Tang M."/>
            <person name="Hardman C."/>
            <person name="Ji Y."/>
            <person name="Meng G."/>
            <person name="Liu S."/>
            <person name="Tan M."/>
            <person name="Yang S."/>
            <person name="Yang C."/>
            <person name="Moss E."/>
            <person name="Nevard T."/>
            <person name="Potts S.G."/>
            <person name="Zhou X."/>
            <person name="Yu D.W."/>
        </authorList>
    </citation>
    <scope>NUCLEOTIDE SEQUENCE</scope>
</reference>
<keyword evidence="1" id="KW-0472">Membrane</keyword>
<sequence>MPQMMPMNWLMMYTFCMSTTIIIIIIIFFTNIYPFTLKNMNPNNIYMNWKWKW</sequence>
<proteinExistence type="predicted"/>
<evidence type="ECO:0000313" key="2">
    <source>
        <dbReference type="EMBL" id="AJG02941.1"/>
    </source>
</evidence>
<dbReference type="GeneID" id="23454765"/>
<evidence type="ECO:0000256" key="1">
    <source>
        <dbReference type="SAM" id="Phobius"/>
    </source>
</evidence>
<dbReference type="CTD" id="4509"/>
<dbReference type="RefSeq" id="YP_009121675.1">
    <property type="nucleotide sequence ID" value="NC_026468.1"/>
</dbReference>
<reference evidence="2" key="1">
    <citation type="journal article" date="2015" name="Mitochondrial DNA">
        <title>Mitochondrial genome of Hylaeus dilatatus (Hymenoptera: Colletidae).</title>
        <authorList>
            <person name="Tan M."/>
            <person name="Zhang R."/>
            <person name="Hardman C."/>
            <person name="Zhou X."/>
        </authorList>
    </citation>
    <scope>NUCLEOTIDE SEQUENCE</scope>
</reference>
<gene>
    <name evidence="3" type="primary">ATP8</name>
</gene>
<dbReference type="EMBL" id="KP126800">
    <property type="protein sequence ID" value="AJG02941.1"/>
    <property type="molecule type" value="Genomic_DNA"/>
</dbReference>
<accession>A0A0S2LT63</accession>